<evidence type="ECO:0000256" key="5">
    <source>
        <dbReference type="ARBA" id="ARBA00022771"/>
    </source>
</evidence>
<keyword evidence="5" id="KW-0862">Zinc</keyword>
<comment type="similarity">
    <text evidence="2">Belongs to the FLZ family.</text>
</comment>
<dbReference type="GO" id="GO:0008270">
    <property type="term" value="F:zinc ion binding"/>
    <property type="evidence" value="ECO:0007669"/>
    <property type="project" value="UniProtKB-KW"/>
</dbReference>
<dbReference type="Pfam" id="PF04570">
    <property type="entry name" value="zf-FLZ"/>
    <property type="match status" value="1"/>
</dbReference>
<proteinExistence type="inferred from homology"/>
<feature type="compositionally biased region" description="Low complexity" evidence="7">
    <location>
        <begin position="96"/>
        <end position="119"/>
    </location>
</feature>
<evidence type="ECO:0000256" key="6">
    <source>
        <dbReference type="PROSITE-ProRule" id="PRU01131"/>
    </source>
</evidence>
<evidence type="ECO:0000256" key="7">
    <source>
        <dbReference type="SAM" id="MobiDB-lite"/>
    </source>
</evidence>
<feature type="zinc finger region" description="FLZ-type" evidence="6">
    <location>
        <begin position="48"/>
        <end position="125"/>
    </location>
</feature>
<dbReference type="EMBL" id="CM004389">
    <property type="protein sequence ID" value="OAY56038.1"/>
    <property type="molecule type" value="Genomic_DNA"/>
</dbReference>
<dbReference type="PANTHER" id="PTHR33059:SF84">
    <property type="entry name" value="FCS-LIKE ZINC FINGER 15"/>
    <property type="match status" value="1"/>
</dbReference>
<dbReference type="PANTHER" id="PTHR33059">
    <property type="entry name" value="FCS-LIKE ZINC FINGER 5"/>
    <property type="match status" value="1"/>
</dbReference>
<protein>
    <recommendedName>
        <fullName evidence="8">FLZ-type domain-containing protein</fullName>
    </recommendedName>
</protein>
<keyword evidence="5" id="KW-0863">Zinc-finger</keyword>
<reference evidence="9" key="1">
    <citation type="submission" date="2016-02" db="EMBL/GenBank/DDBJ databases">
        <title>WGS assembly of Manihot esculenta.</title>
        <authorList>
            <person name="Bredeson J.V."/>
            <person name="Prochnik S.E."/>
            <person name="Lyons J.B."/>
            <person name="Schmutz J."/>
            <person name="Grimwood J."/>
            <person name="Vrebalov J."/>
            <person name="Bart R.S."/>
            <person name="Amuge T."/>
            <person name="Ferguson M.E."/>
            <person name="Green R."/>
            <person name="Putnam N."/>
            <person name="Stites J."/>
            <person name="Rounsley S."/>
            <person name="Rokhsar D.S."/>
        </authorList>
    </citation>
    <scope>NUCLEOTIDE SEQUENCE [LARGE SCALE GENOMIC DNA]</scope>
    <source>
        <tissue evidence="9">Leaf</tissue>
    </source>
</reference>
<dbReference type="GO" id="GO:0005737">
    <property type="term" value="C:cytoplasm"/>
    <property type="evidence" value="ECO:0007669"/>
    <property type="project" value="UniProtKB-SubCell"/>
</dbReference>
<sequence length="125" mass="13609">MVGLSIVLEAQKGGVDDKTTQVISKATAMINKTSCLLSSSSVYPHSSNFLEHCFLCGQKLLPGKDIYMYKCRQIFMDEEETMRKENCSLAAIKPTSASSSSSSSSSPHASRNNRSTRNRAGGFAY</sequence>
<organism evidence="9">
    <name type="scientific">Manihot esculenta</name>
    <name type="common">Cassava</name>
    <name type="synonym">Jatropha manihot</name>
    <dbReference type="NCBI Taxonomy" id="3983"/>
    <lineage>
        <taxon>Eukaryota</taxon>
        <taxon>Viridiplantae</taxon>
        <taxon>Streptophyta</taxon>
        <taxon>Embryophyta</taxon>
        <taxon>Tracheophyta</taxon>
        <taxon>Spermatophyta</taxon>
        <taxon>Magnoliopsida</taxon>
        <taxon>eudicotyledons</taxon>
        <taxon>Gunneridae</taxon>
        <taxon>Pentapetalae</taxon>
        <taxon>rosids</taxon>
        <taxon>fabids</taxon>
        <taxon>Malpighiales</taxon>
        <taxon>Euphorbiaceae</taxon>
        <taxon>Crotonoideae</taxon>
        <taxon>Manihoteae</taxon>
        <taxon>Manihot</taxon>
    </lineage>
</organism>
<evidence type="ECO:0000256" key="1">
    <source>
        <dbReference type="ARBA" id="ARBA00004496"/>
    </source>
</evidence>
<evidence type="ECO:0000256" key="2">
    <source>
        <dbReference type="ARBA" id="ARBA00009374"/>
    </source>
</evidence>
<evidence type="ECO:0000256" key="3">
    <source>
        <dbReference type="ARBA" id="ARBA00022490"/>
    </source>
</evidence>
<dbReference type="InterPro" id="IPR007650">
    <property type="entry name" value="Zf-FLZ_dom"/>
</dbReference>
<evidence type="ECO:0000259" key="8">
    <source>
        <dbReference type="PROSITE" id="PS51795"/>
    </source>
</evidence>
<name>A0A2C9W927_MANES</name>
<accession>A0A2C9W927</accession>
<evidence type="ECO:0000313" key="9">
    <source>
        <dbReference type="EMBL" id="OAY56038.1"/>
    </source>
</evidence>
<dbReference type="PROSITE" id="PS51795">
    <property type="entry name" value="ZF_FLZ"/>
    <property type="match status" value="1"/>
</dbReference>
<feature type="domain" description="FLZ-type" evidence="8">
    <location>
        <begin position="48"/>
        <end position="125"/>
    </location>
</feature>
<keyword evidence="3" id="KW-0963">Cytoplasm</keyword>
<dbReference type="OMA" id="EPHSKSH"/>
<feature type="region of interest" description="Disordered" evidence="7">
    <location>
        <begin position="92"/>
        <end position="125"/>
    </location>
</feature>
<dbReference type="AlphaFoldDB" id="A0A2C9W927"/>
<comment type="subcellular location">
    <subcellularLocation>
        <location evidence="1">Cytoplasm</location>
    </subcellularLocation>
</comment>
<keyword evidence="4" id="KW-0479">Metal-binding</keyword>
<gene>
    <name evidence="9" type="ORF">MANES_03G197900</name>
</gene>
<evidence type="ECO:0000256" key="4">
    <source>
        <dbReference type="ARBA" id="ARBA00022723"/>
    </source>
</evidence>